<evidence type="ECO:0000256" key="1">
    <source>
        <dbReference type="ARBA" id="ARBA00011900"/>
    </source>
</evidence>
<comment type="catalytic activity">
    <reaction evidence="4">
        <text>a 2'-deoxyadenosine in DNA + S-adenosyl-L-methionine = an N(6)-methyl-2'-deoxyadenosine in DNA + S-adenosyl-L-homocysteine + H(+)</text>
        <dbReference type="Rhea" id="RHEA:15197"/>
        <dbReference type="Rhea" id="RHEA-COMP:12418"/>
        <dbReference type="Rhea" id="RHEA-COMP:12419"/>
        <dbReference type="ChEBI" id="CHEBI:15378"/>
        <dbReference type="ChEBI" id="CHEBI:57856"/>
        <dbReference type="ChEBI" id="CHEBI:59789"/>
        <dbReference type="ChEBI" id="CHEBI:90615"/>
        <dbReference type="ChEBI" id="CHEBI:90616"/>
        <dbReference type="EC" id="2.1.1.72"/>
    </reaction>
</comment>
<accession>A0A9X2ELK7</accession>
<keyword evidence="6" id="KW-1185">Reference proteome</keyword>
<evidence type="ECO:0000313" key="6">
    <source>
        <dbReference type="Proteomes" id="UP001155128"/>
    </source>
</evidence>
<dbReference type="InterPro" id="IPR029063">
    <property type="entry name" value="SAM-dependent_MTases_sf"/>
</dbReference>
<gene>
    <name evidence="5" type="ORF">NDO55_07545</name>
</gene>
<evidence type="ECO:0000313" key="5">
    <source>
        <dbReference type="EMBL" id="MCM8557672.1"/>
    </source>
</evidence>
<proteinExistence type="predicted"/>
<dbReference type="Proteomes" id="UP001155128">
    <property type="component" value="Unassembled WGS sequence"/>
</dbReference>
<reference evidence="5" key="1">
    <citation type="submission" date="2022-06" db="EMBL/GenBank/DDBJ databases">
        <title>Sphingomicrobium sedimins sp. nov., a marine bacterium isolated from tidal flat.</title>
        <authorList>
            <person name="Kim C.-H."/>
            <person name="Yoo Y."/>
            <person name="Kim J.-J."/>
        </authorList>
    </citation>
    <scope>NUCLEOTIDE SEQUENCE</scope>
    <source>
        <strain evidence="5">GRR-S6-50</strain>
    </source>
</reference>
<dbReference type="GO" id="GO:0032259">
    <property type="term" value="P:methylation"/>
    <property type="evidence" value="ECO:0007669"/>
    <property type="project" value="UniProtKB-KW"/>
</dbReference>
<evidence type="ECO:0000256" key="2">
    <source>
        <dbReference type="ARBA" id="ARBA00022603"/>
    </source>
</evidence>
<evidence type="ECO:0000256" key="4">
    <source>
        <dbReference type="ARBA" id="ARBA00047942"/>
    </source>
</evidence>
<dbReference type="EC" id="2.1.1.72" evidence="1"/>
<dbReference type="PANTHER" id="PTHR33841">
    <property type="entry name" value="DNA METHYLTRANSFERASE YEEA-RELATED"/>
    <property type="match status" value="1"/>
</dbReference>
<keyword evidence="2" id="KW-0489">Methyltransferase</keyword>
<keyword evidence="3" id="KW-0808">Transferase</keyword>
<comment type="caution">
    <text evidence="5">The sequence shown here is derived from an EMBL/GenBank/DDBJ whole genome shotgun (WGS) entry which is preliminary data.</text>
</comment>
<evidence type="ECO:0000256" key="3">
    <source>
        <dbReference type="ARBA" id="ARBA00022679"/>
    </source>
</evidence>
<dbReference type="EMBL" id="JAMSHT010000001">
    <property type="protein sequence ID" value="MCM8557672.1"/>
    <property type="molecule type" value="Genomic_DNA"/>
</dbReference>
<dbReference type="PANTHER" id="PTHR33841:SF1">
    <property type="entry name" value="DNA METHYLTRANSFERASE A"/>
    <property type="match status" value="1"/>
</dbReference>
<dbReference type="Gene3D" id="3.40.50.150">
    <property type="entry name" value="Vaccinia Virus protein VP39"/>
    <property type="match status" value="1"/>
</dbReference>
<dbReference type="PRINTS" id="PR00507">
    <property type="entry name" value="N12N6MTFRASE"/>
</dbReference>
<organism evidence="5 6">
    <name type="scientific">Sphingomicrobium sediminis</name>
    <dbReference type="NCBI Taxonomy" id="2950949"/>
    <lineage>
        <taxon>Bacteria</taxon>
        <taxon>Pseudomonadati</taxon>
        <taxon>Pseudomonadota</taxon>
        <taxon>Alphaproteobacteria</taxon>
        <taxon>Sphingomonadales</taxon>
        <taxon>Sphingomonadaceae</taxon>
        <taxon>Sphingomicrobium</taxon>
    </lineage>
</organism>
<protein>
    <recommendedName>
        <fullName evidence="1">site-specific DNA-methyltransferase (adenine-specific)</fullName>
        <ecNumber evidence="1">2.1.1.72</ecNumber>
    </recommendedName>
</protein>
<dbReference type="AlphaFoldDB" id="A0A9X2ELK7"/>
<sequence length="984" mass="106952">MGTTEHTLNDAIANILRETRAAWDADGVVASENTGAFSGNNQRPDILVCEPHTSPVVIETEVLPATTVEVEAKSRLGQTLRSTGRVVLSAIALRLPKSYRMLAGKPLRASIRAETEFELCLFTGESPTDCERWPRDGWLRCSIEDISRYAQSAAVPPKVIEDAAEQLVLGVQQAAALLNELSTDNPKSTEAIASDLRQQDEDQTRRMAATMLANAFVFHETLAGGSGKLGSVLSVDELRANNQFTKSHVLKQWRRILKVNYWPIFDIACRVLTHIPAGRTQPILEIMAETAERLLQNQMMRSHDLTGAIFQKLITDRKFLAAYYTTPAAAALLAGLTLRPKQTPMGSDWSDEDELQKMRVADFACGTGTLLSAAYQRMSQLIEFAGGEAASLHPHMMADVIVGCDVLPAASHLTASMLAGAHPTVKFDQSHILTVPYGLQPDKSVALGSLDLLNPQRTLGVLNITAKAAEGLGEKEKEMWAALPHDAFHLVLMNPPFTRPTGHEGDKVGVPNPMFAAFSSTKEEQRRMGSAMKKLAEGTSYHGNAGEASAFLALADCKLSKDGTLGLVMPMSLLAGDAWEASRKIVREKFGDLIVCTIAGADDDEMSFSADTGMAECLLTARKGKGRKGRALFVVLFERPDFPMLGWSLAEQIANLHDNGAVRKLEDGPLGGTRISFGNDLVGYALDVPINDTGHWNVARIRDLALAQTAHQIAVHGMAWLPGMPSRNAAQSLPMSTVGQIAAIGPYHMDVNASGAGGTVRGPFKVVSASGSPTYPILWAHEADRERTIVFEAEAEGEVKVGKDSDEVDLISRKVTALQATASHAHFNRDWRFNSQSTGMQFSNRKAIGGRAWLSIKVGDEKREKVLALWGNTSVGSLMYWWHANKQQAGRGSIGKNALEDLPVLDLTSLSDKQLDKAAEVFKNFQSKELQPLHEIANDQVRAALDEAFFTEVFGWPAALFVANGPMDLLRQKMGDEPSIHGGR</sequence>
<dbReference type="RefSeq" id="WP_252113933.1">
    <property type="nucleotide sequence ID" value="NZ_JAMSHT010000001.1"/>
</dbReference>
<name>A0A9X2ELK7_9SPHN</name>
<dbReference type="InterPro" id="IPR050953">
    <property type="entry name" value="N4_N6_ade-DNA_methylase"/>
</dbReference>
<dbReference type="SUPFAM" id="SSF53335">
    <property type="entry name" value="S-adenosyl-L-methionine-dependent methyltransferases"/>
    <property type="match status" value="1"/>
</dbReference>
<dbReference type="GO" id="GO:0009007">
    <property type="term" value="F:site-specific DNA-methyltransferase (adenine-specific) activity"/>
    <property type="evidence" value="ECO:0007669"/>
    <property type="project" value="UniProtKB-EC"/>
</dbReference>